<dbReference type="EMBL" id="CP003563">
    <property type="protein sequence ID" value="AFL48606.1"/>
    <property type="molecule type" value="Genomic_DNA"/>
</dbReference>
<organism evidence="1 2">
    <name type="scientific">Sinorhizobium fredii (strain USDA 257)</name>
    <dbReference type="NCBI Taxonomy" id="1185652"/>
    <lineage>
        <taxon>Bacteria</taxon>
        <taxon>Pseudomonadati</taxon>
        <taxon>Pseudomonadota</taxon>
        <taxon>Alphaproteobacteria</taxon>
        <taxon>Hyphomicrobiales</taxon>
        <taxon>Rhizobiaceae</taxon>
        <taxon>Sinorhizobium/Ensifer group</taxon>
        <taxon>Sinorhizobium</taxon>
    </lineage>
</organism>
<dbReference type="HOGENOM" id="CLU_3317035_0_0_5"/>
<protein>
    <submittedName>
        <fullName evidence="1">Uncharacterized protein</fullName>
    </submittedName>
</protein>
<evidence type="ECO:0000313" key="1">
    <source>
        <dbReference type="EMBL" id="AFL48606.1"/>
    </source>
</evidence>
<reference evidence="1 2" key="1">
    <citation type="journal article" date="2012" name="J. Bacteriol.">
        <title>Complete genome sequence of the broad-host-range strain Sinorhizobium fredii USDA257.</title>
        <authorList>
            <person name="Schuldes J."/>
            <person name="Rodriguez Orbegoso M."/>
            <person name="Schmeisser C."/>
            <person name="Krishnan H.B."/>
            <person name="Daniel R."/>
            <person name="Streit W.R."/>
        </authorList>
    </citation>
    <scope>NUCLEOTIDE SEQUENCE [LARGE SCALE GENOMIC DNA]</scope>
    <source>
        <strain evidence="1 2">USDA 257</strain>
    </source>
</reference>
<sequence>MYSTAWPATETPLGSKSDALPDGIFFVPFVGYLFRHSSF</sequence>
<dbReference type="STRING" id="1185652.USDA257_c00020"/>
<name>I3WYA0_SINF2</name>
<evidence type="ECO:0000313" key="2">
    <source>
        <dbReference type="Proteomes" id="UP000006180"/>
    </source>
</evidence>
<dbReference type="PATRIC" id="fig|1185652.3.peg.2"/>
<dbReference type="Proteomes" id="UP000006180">
    <property type="component" value="Chromosome"/>
</dbReference>
<dbReference type="AlphaFoldDB" id="I3WYA0"/>
<proteinExistence type="predicted"/>
<accession>I3WYA0</accession>
<dbReference type="KEGG" id="sfd:USDA257_c00020"/>
<gene>
    <name evidence="1" type="ORF">USDA257_c00020</name>
</gene>